<keyword evidence="3" id="KW-0029">Amino-acid transport</keyword>
<dbReference type="InterPro" id="IPR028081">
    <property type="entry name" value="Leu-bd"/>
</dbReference>
<feature type="domain" description="Leucine-binding protein" evidence="4">
    <location>
        <begin position="29"/>
        <end position="352"/>
    </location>
</feature>
<evidence type="ECO:0000256" key="2">
    <source>
        <dbReference type="ARBA" id="ARBA00022729"/>
    </source>
</evidence>
<dbReference type="AlphaFoldDB" id="A0A1J5RW72"/>
<name>A0A1J5RW72_9ZZZZ</name>
<dbReference type="InterPro" id="IPR000709">
    <property type="entry name" value="Leu_Ile_Val-bd"/>
</dbReference>
<dbReference type="Gene3D" id="3.40.50.2300">
    <property type="match status" value="2"/>
</dbReference>
<keyword evidence="2" id="KW-0732">Signal</keyword>
<dbReference type="SUPFAM" id="SSF53822">
    <property type="entry name" value="Periplasmic binding protein-like I"/>
    <property type="match status" value="1"/>
</dbReference>
<keyword evidence="1" id="KW-0813">Transport</keyword>
<dbReference type="CDD" id="cd06346">
    <property type="entry name" value="PBP1_ABC_ligand_binding-like"/>
    <property type="match status" value="1"/>
</dbReference>
<evidence type="ECO:0000256" key="1">
    <source>
        <dbReference type="ARBA" id="ARBA00022448"/>
    </source>
</evidence>
<dbReference type="EMBL" id="MLJW01000096">
    <property type="protein sequence ID" value="OIR00377.1"/>
    <property type="molecule type" value="Genomic_DNA"/>
</dbReference>
<dbReference type="PANTHER" id="PTHR30483:SF6">
    <property type="entry name" value="PERIPLASMIC BINDING PROTEIN OF ABC TRANSPORTER FOR NATURAL AMINO ACIDS"/>
    <property type="match status" value="1"/>
</dbReference>
<evidence type="ECO:0000256" key="3">
    <source>
        <dbReference type="ARBA" id="ARBA00022970"/>
    </source>
</evidence>
<gene>
    <name evidence="5" type="primary">braC_11</name>
    <name evidence="5" type="ORF">GALL_176310</name>
</gene>
<reference evidence="5" key="1">
    <citation type="submission" date="2016-10" db="EMBL/GenBank/DDBJ databases">
        <title>Sequence of Gallionella enrichment culture.</title>
        <authorList>
            <person name="Poehlein A."/>
            <person name="Muehling M."/>
            <person name="Daniel R."/>
        </authorList>
    </citation>
    <scope>NUCLEOTIDE SEQUENCE</scope>
</reference>
<comment type="caution">
    <text evidence="5">The sequence shown here is derived from an EMBL/GenBank/DDBJ whole genome shotgun (WGS) entry which is preliminary data.</text>
</comment>
<proteinExistence type="predicted"/>
<dbReference type="Pfam" id="PF13458">
    <property type="entry name" value="Peripla_BP_6"/>
    <property type="match status" value="1"/>
</dbReference>
<dbReference type="InterPro" id="IPR028082">
    <property type="entry name" value="Peripla_BP_I"/>
</dbReference>
<protein>
    <submittedName>
        <fullName evidence="5">Leucine-, isoleucine-, valine-, threonine-, and alanine-binding protein</fullName>
    </submittedName>
</protein>
<sequence>MAGFHTRFGAAVVAAAMLAGGPAFAAHQLKIGAVLPLTGELADYGPAAKNGIELAIEQINKAGGVNSAPVDLAVGDDQTSPQAGVDAAQKLVSVEHVDAILGPMGSGVFIPVAKTVTIPAGIPLISGSATSPVISTLDSKGFTFRTVPSDAFQGVALAQVTKDKGYTSVGVIYVNNDYGKGLADSFQKSFTKAGGKVTAVVPFEPKQASFRGEVQKAATGHPQALVLIAYTGDGVPILKEALESGRFSHFMLSDGMKAPEIVDAIGADYLNGSAGTAAAPLPGYAAAETFRADYKAKFGQVSPKPYIDTFYDATYVIALAAEKAHSSNGAKIRDAIKDVTAPDGVKVGPGEFAKAKAAIAQGKKIDYIGASGPVKFDAHGDVGGTFAHWEIQNGKIVTVKIFEPKQ</sequence>
<evidence type="ECO:0000259" key="4">
    <source>
        <dbReference type="Pfam" id="PF13458"/>
    </source>
</evidence>
<dbReference type="PRINTS" id="PR00337">
    <property type="entry name" value="LEUILEVALBP"/>
</dbReference>
<dbReference type="PANTHER" id="PTHR30483">
    <property type="entry name" value="LEUCINE-SPECIFIC-BINDING PROTEIN"/>
    <property type="match status" value="1"/>
</dbReference>
<dbReference type="InterPro" id="IPR051010">
    <property type="entry name" value="BCAA_transport"/>
</dbReference>
<dbReference type="GO" id="GO:0006865">
    <property type="term" value="P:amino acid transport"/>
    <property type="evidence" value="ECO:0007669"/>
    <property type="project" value="UniProtKB-KW"/>
</dbReference>
<evidence type="ECO:0000313" key="5">
    <source>
        <dbReference type="EMBL" id="OIR00377.1"/>
    </source>
</evidence>
<organism evidence="5">
    <name type="scientific">mine drainage metagenome</name>
    <dbReference type="NCBI Taxonomy" id="410659"/>
    <lineage>
        <taxon>unclassified sequences</taxon>
        <taxon>metagenomes</taxon>
        <taxon>ecological metagenomes</taxon>
    </lineage>
</organism>
<accession>A0A1J5RW72</accession>